<proteinExistence type="inferred from homology"/>
<dbReference type="SMART" id="SM00389">
    <property type="entry name" value="HOX"/>
    <property type="match status" value="1"/>
</dbReference>
<dbReference type="Gene3D" id="1.20.5.190">
    <property type="match status" value="1"/>
</dbReference>
<dbReference type="InterPro" id="IPR009057">
    <property type="entry name" value="Homeodomain-like_sf"/>
</dbReference>
<dbReference type="GO" id="GO:0043565">
    <property type="term" value="F:sequence-specific DNA binding"/>
    <property type="evidence" value="ECO:0000318"/>
    <property type="project" value="GO_Central"/>
</dbReference>
<dbReference type="GO" id="GO:0005634">
    <property type="term" value="C:nucleus"/>
    <property type="evidence" value="ECO:0000318"/>
    <property type="project" value="GO_Central"/>
</dbReference>
<dbReference type="Gramene" id="Pp3c14_21620V3.1">
    <property type="protein sequence ID" value="Pp3c14_21620V3.1"/>
    <property type="gene ID" value="Pp3c14_21620"/>
</dbReference>
<name>A0A2K1JIQ6_PHYPA</name>
<evidence type="ECO:0000256" key="7">
    <source>
        <dbReference type="ARBA" id="ARBA00025748"/>
    </source>
</evidence>
<evidence type="ECO:0000256" key="10">
    <source>
        <dbReference type="RuleBase" id="RU000682"/>
    </source>
</evidence>
<dbReference type="EnsemblPlants" id="Pp3c14_21620V3.1">
    <property type="protein sequence ID" value="Pp3c14_21620V3.1"/>
    <property type="gene ID" value="Pp3c14_21620"/>
</dbReference>
<accession>A0A2K1JIQ6</accession>
<keyword evidence="6 9" id="KW-0539">Nucleus</keyword>
<keyword evidence="5" id="KW-0804">Transcription</keyword>
<evidence type="ECO:0000313" key="15">
    <source>
        <dbReference type="EnsemblPlants" id="Pp3c14_21620V3.1"/>
    </source>
</evidence>
<evidence type="ECO:0000256" key="12">
    <source>
        <dbReference type="SAM" id="MobiDB-lite"/>
    </source>
</evidence>
<comment type="similarity">
    <text evidence="7">Belongs to the HD-ZIP homeobox family. Class I subfamily.</text>
</comment>
<dbReference type="PANTHER" id="PTHR24326:SF606">
    <property type="entry name" value="HOMEOBOX-LEUCINE ZIPPER PROTEIN ATHB-54"/>
    <property type="match status" value="1"/>
</dbReference>
<dbReference type="PROSITE" id="PS50071">
    <property type="entry name" value="HOMEOBOX_2"/>
    <property type="match status" value="1"/>
</dbReference>
<protein>
    <recommendedName>
        <fullName evidence="13">Homeobox domain-containing protein</fullName>
    </recommendedName>
</protein>
<reference evidence="15" key="3">
    <citation type="submission" date="2020-12" db="UniProtKB">
        <authorList>
            <consortium name="EnsemblPlants"/>
        </authorList>
    </citation>
    <scope>IDENTIFICATION</scope>
</reference>
<reference evidence="14 16" key="2">
    <citation type="journal article" date="2018" name="Plant J.">
        <title>The Physcomitrella patens chromosome-scale assembly reveals moss genome structure and evolution.</title>
        <authorList>
            <person name="Lang D."/>
            <person name="Ullrich K.K."/>
            <person name="Murat F."/>
            <person name="Fuchs J."/>
            <person name="Jenkins J."/>
            <person name="Haas F.B."/>
            <person name="Piednoel M."/>
            <person name="Gundlach H."/>
            <person name="Van Bel M."/>
            <person name="Meyberg R."/>
            <person name="Vives C."/>
            <person name="Morata J."/>
            <person name="Symeonidi A."/>
            <person name="Hiss M."/>
            <person name="Muchero W."/>
            <person name="Kamisugi Y."/>
            <person name="Saleh O."/>
            <person name="Blanc G."/>
            <person name="Decker E.L."/>
            <person name="van Gessel N."/>
            <person name="Grimwood J."/>
            <person name="Hayes R.D."/>
            <person name="Graham S.W."/>
            <person name="Gunter L.E."/>
            <person name="McDaniel S.F."/>
            <person name="Hoernstein S.N.W."/>
            <person name="Larsson A."/>
            <person name="Li F.W."/>
            <person name="Perroud P.F."/>
            <person name="Phillips J."/>
            <person name="Ranjan P."/>
            <person name="Rokshar D.S."/>
            <person name="Rothfels C.J."/>
            <person name="Schneider L."/>
            <person name="Shu S."/>
            <person name="Stevenson D.W."/>
            <person name="Thummler F."/>
            <person name="Tillich M."/>
            <person name="Villarreal Aguilar J.C."/>
            <person name="Widiez T."/>
            <person name="Wong G.K."/>
            <person name="Wymore A."/>
            <person name="Zhang Y."/>
            <person name="Zimmer A.D."/>
            <person name="Quatrano R.S."/>
            <person name="Mayer K.F.X."/>
            <person name="Goodstein D."/>
            <person name="Casacuberta J.M."/>
            <person name="Vandepoele K."/>
            <person name="Reski R."/>
            <person name="Cuming A.C."/>
            <person name="Tuskan G.A."/>
            <person name="Maumus F."/>
            <person name="Salse J."/>
            <person name="Schmutz J."/>
            <person name="Rensing S.A."/>
        </authorList>
    </citation>
    <scope>NUCLEOTIDE SEQUENCE [LARGE SCALE GENOMIC DNA]</scope>
    <source>
        <strain evidence="15 16">cv. Gransden 2004</strain>
    </source>
</reference>
<evidence type="ECO:0000256" key="1">
    <source>
        <dbReference type="ARBA" id="ARBA00004123"/>
    </source>
</evidence>
<comment type="subcellular location">
    <subcellularLocation>
        <location evidence="1 9 10">Nucleus</location>
    </subcellularLocation>
</comment>
<dbReference type="FunCoup" id="A0A2K1JIQ6">
    <property type="interactions" value="16"/>
</dbReference>
<dbReference type="Gene3D" id="1.10.10.60">
    <property type="entry name" value="Homeodomain-like"/>
    <property type="match status" value="1"/>
</dbReference>
<dbReference type="EnsemblPlants" id="Pp3c14_21620V3.3">
    <property type="protein sequence ID" value="Pp3c14_21620V3.3"/>
    <property type="gene ID" value="Pp3c14_21620"/>
</dbReference>
<evidence type="ECO:0000256" key="4">
    <source>
        <dbReference type="ARBA" id="ARBA00023155"/>
    </source>
</evidence>
<dbReference type="PRINTS" id="PR00031">
    <property type="entry name" value="HTHREPRESSR"/>
</dbReference>
<dbReference type="RefSeq" id="XP_024393840.1">
    <property type="nucleotide sequence ID" value="XM_024538072.2"/>
</dbReference>
<evidence type="ECO:0000313" key="16">
    <source>
        <dbReference type="Proteomes" id="UP000006727"/>
    </source>
</evidence>
<dbReference type="GO" id="GO:0045893">
    <property type="term" value="P:positive regulation of DNA-templated transcription"/>
    <property type="evidence" value="ECO:0000318"/>
    <property type="project" value="GO_Central"/>
</dbReference>
<dbReference type="InterPro" id="IPR017970">
    <property type="entry name" value="Homeobox_CS"/>
</dbReference>
<keyword evidence="16" id="KW-1185">Reference proteome</keyword>
<dbReference type="CDD" id="cd00086">
    <property type="entry name" value="homeodomain"/>
    <property type="match status" value="1"/>
</dbReference>
<gene>
    <name evidence="15" type="primary">LOC112291090</name>
    <name evidence="14" type="ORF">PHYPA_018840</name>
</gene>
<comment type="function">
    <text evidence="8">Probable transcription factor.</text>
</comment>
<keyword evidence="2" id="KW-0805">Transcription regulation</keyword>
<evidence type="ECO:0000256" key="9">
    <source>
        <dbReference type="PROSITE-ProRule" id="PRU00108"/>
    </source>
</evidence>
<evidence type="ECO:0000256" key="11">
    <source>
        <dbReference type="SAM" id="Coils"/>
    </source>
</evidence>
<feature type="domain" description="Homeobox" evidence="13">
    <location>
        <begin position="113"/>
        <end position="173"/>
    </location>
</feature>
<dbReference type="InterPro" id="IPR001356">
    <property type="entry name" value="HD"/>
</dbReference>
<feature type="coiled-coil region" evidence="11">
    <location>
        <begin position="165"/>
        <end position="213"/>
    </location>
</feature>
<keyword evidence="11" id="KW-0175">Coiled coil</keyword>
<reference evidence="14 16" key="1">
    <citation type="journal article" date="2008" name="Science">
        <title>The Physcomitrella genome reveals evolutionary insights into the conquest of land by plants.</title>
        <authorList>
            <person name="Rensing S."/>
            <person name="Lang D."/>
            <person name="Zimmer A."/>
            <person name="Terry A."/>
            <person name="Salamov A."/>
            <person name="Shapiro H."/>
            <person name="Nishiyama T."/>
            <person name="Perroud P.-F."/>
            <person name="Lindquist E."/>
            <person name="Kamisugi Y."/>
            <person name="Tanahashi T."/>
            <person name="Sakakibara K."/>
            <person name="Fujita T."/>
            <person name="Oishi K."/>
            <person name="Shin-I T."/>
            <person name="Kuroki Y."/>
            <person name="Toyoda A."/>
            <person name="Suzuki Y."/>
            <person name="Hashimoto A."/>
            <person name="Yamaguchi K."/>
            <person name="Sugano A."/>
            <person name="Kohara Y."/>
            <person name="Fujiyama A."/>
            <person name="Anterola A."/>
            <person name="Aoki S."/>
            <person name="Ashton N."/>
            <person name="Barbazuk W.B."/>
            <person name="Barker E."/>
            <person name="Bennetzen J."/>
            <person name="Bezanilla M."/>
            <person name="Blankenship R."/>
            <person name="Cho S.H."/>
            <person name="Dutcher S."/>
            <person name="Estelle M."/>
            <person name="Fawcett J.A."/>
            <person name="Gundlach H."/>
            <person name="Hanada K."/>
            <person name="Heyl A."/>
            <person name="Hicks K.A."/>
            <person name="Hugh J."/>
            <person name="Lohr M."/>
            <person name="Mayer K."/>
            <person name="Melkozernov A."/>
            <person name="Murata T."/>
            <person name="Nelson D."/>
            <person name="Pils B."/>
            <person name="Prigge M."/>
            <person name="Reiss B."/>
            <person name="Renner T."/>
            <person name="Rombauts S."/>
            <person name="Rushton P."/>
            <person name="Sanderfoot A."/>
            <person name="Schween G."/>
            <person name="Shiu S.-H."/>
            <person name="Stueber K."/>
            <person name="Theodoulou F.L."/>
            <person name="Tu H."/>
            <person name="Van de Peer Y."/>
            <person name="Verrier P.J."/>
            <person name="Waters E."/>
            <person name="Wood A."/>
            <person name="Yang L."/>
            <person name="Cove D."/>
            <person name="Cuming A."/>
            <person name="Hasebe M."/>
            <person name="Lucas S."/>
            <person name="Mishler D.B."/>
            <person name="Reski R."/>
            <person name="Grigoriev I."/>
            <person name="Quatrano R.S."/>
            <person name="Boore J.L."/>
        </authorList>
    </citation>
    <scope>NUCLEOTIDE SEQUENCE [LARGE SCALE GENOMIC DNA]</scope>
    <source>
        <strain evidence="15 16">cv. Gransden 2004</strain>
    </source>
</reference>
<dbReference type="InterPro" id="IPR003106">
    <property type="entry name" value="Leu_zip_homeo"/>
</dbReference>
<organism evidence="14">
    <name type="scientific">Physcomitrium patens</name>
    <name type="common">Spreading-leaved earth moss</name>
    <name type="synonym">Physcomitrella patens</name>
    <dbReference type="NCBI Taxonomy" id="3218"/>
    <lineage>
        <taxon>Eukaryota</taxon>
        <taxon>Viridiplantae</taxon>
        <taxon>Streptophyta</taxon>
        <taxon>Embryophyta</taxon>
        <taxon>Bryophyta</taxon>
        <taxon>Bryophytina</taxon>
        <taxon>Bryopsida</taxon>
        <taxon>Funariidae</taxon>
        <taxon>Funariales</taxon>
        <taxon>Funariaceae</taxon>
        <taxon>Physcomitrium</taxon>
    </lineage>
</organism>
<feature type="region of interest" description="Disordered" evidence="12">
    <location>
        <begin position="226"/>
        <end position="255"/>
    </location>
</feature>
<dbReference type="Pfam" id="PF00046">
    <property type="entry name" value="Homeodomain"/>
    <property type="match status" value="1"/>
</dbReference>
<dbReference type="PANTHER" id="PTHR24326">
    <property type="entry name" value="HOMEOBOX-LEUCINE ZIPPER PROTEIN"/>
    <property type="match status" value="1"/>
</dbReference>
<evidence type="ECO:0000256" key="2">
    <source>
        <dbReference type="ARBA" id="ARBA00023015"/>
    </source>
</evidence>
<dbReference type="PaxDb" id="3218-PP1S34_317V6.1"/>
<keyword evidence="4 9" id="KW-0371">Homeobox</keyword>
<feature type="DNA-binding region" description="Homeobox" evidence="9">
    <location>
        <begin position="115"/>
        <end position="174"/>
    </location>
</feature>
<dbReference type="KEGG" id="ppp:112291090"/>
<evidence type="ECO:0000256" key="3">
    <source>
        <dbReference type="ARBA" id="ARBA00023125"/>
    </source>
</evidence>
<keyword evidence="3 9" id="KW-0238">DNA-binding</keyword>
<dbReference type="GO" id="GO:0000981">
    <property type="term" value="F:DNA-binding transcription factor activity, RNA polymerase II-specific"/>
    <property type="evidence" value="ECO:0007669"/>
    <property type="project" value="InterPro"/>
</dbReference>
<feature type="region of interest" description="Disordered" evidence="12">
    <location>
        <begin position="273"/>
        <end position="298"/>
    </location>
</feature>
<evidence type="ECO:0000256" key="8">
    <source>
        <dbReference type="ARBA" id="ARBA00037260"/>
    </source>
</evidence>
<dbReference type="GeneID" id="112291090"/>
<dbReference type="FunFam" id="1.10.10.60:FF:000242">
    <property type="entry name" value="Homeobox-leucine zipper protein HOX13"/>
    <property type="match status" value="1"/>
</dbReference>
<dbReference type="Pfam" id="PF02183">
    <property type="entry name" value="HALZ"/>
    <property type="match status" value="1"/>
</dbReference>
<dbReference type="Proteomes" id="UP000006727">
    <property type="component" value="Chromosome 14"/>
</dbReference>
<dbReference type="InterPro" id="IPR000047">
    <property type="entry name" value="HTH_motif"/>
</dbReference>
<dbReference type="AlphaFoldDB" id="A0A2K1JIQ6"/>
<evidence type="ECO:0000259" key="13">
    <source>
        <dbReference type="PROSITE" id="PS50071"/>
    </source>
</evidence>
<dbReference type="InterPro" id="IPR045224">
    <property type="entry name" value="HDZip_class_I_plant"/>
</dbReference>
<sequence length="369" mass="41837">MIAGPNALARSALVKILSDAADRSENMAVASLGPYVGQNLNMLLQHKDQHADTLIAMLGSRSPQMSLQQVPRSLEDLEDMNAGCVLKRPYYTAYENPSSLETDYADDGCDEFSHRVEKKRRLSFDQVRSLERNFEVENKLEPERKMQLAKELGLQPRQVAVWFQNRRARWKIKQLECDYDALTQDYNRLKNDFDAALRDKKKLKNEVNRLKGIAPEVPKNVDAPKLKHFKGQPVSPAHSEKSDIVSSKTHPTPTIDVLPIADQESTEHRFKRTMSYDSNSSDVMDAESPRTADSSNPSTLVDASWAQYHNPQFPPENYVGPISNLHLADGDMVSPQVKLEEMAGFPTDQAFLLSQLENQTILPNWWDWA</sequence>
<evidence type="ECO:0000256" key="6">
    <source>
        <dbReference type="ARBA" id="ARBA00023242"/>
    </source>
</evidence>
<dbReference type="SUPFAM" id="SSF46689">
    <property type="entry name" value="Homeodomain-like"/>
    <property type="match status" value="1"/>
</dbReference>
<dbReference type="EMBL" id="ABEU02000014">
    <property type="protein sequence ID" value="PNR41437.1"/>
    <property type="molecule type" value="Genomic_DNA"/>
</dbReference>
<dbReference type="PROSITE" id="PS00027">
    <property type="entry name" value="HOMEOBOX_1"/>
    <property type="match status" value="1"/>
</dbReference>
<dbReference type="OrthoDB" id="6159439at2759"/>
<evidence type="ECO:0000256" key="5">
    <source>
        <dbReference type="ARBA" id="ARBA00023163"/>
    </source>
</evidence>
<dbReference type="Gramene" id="Pp3c14_21620V3.3">
    <property type="protein sequence ID" value="Pp3c14_21620V3.3"/>
    <property type="gene ID" value="Pp3c14_21620"/>
</dbReference>
<evidence type="ECO:0000313" key="14">
    <source>
        <dbReference type="EMBL" id="PNR41437.1"/>
    </source>
</evidence>